<evidence type="ECO:0000313" key="4">
    <source>
        <dbReference type="Proteomes" id="UP000321479"/>
    </source>
</evidence>
<proteinExistence type="predicted"/>
<keyword evidence="1" id="KW-0378">Hydrolase</keyword>
<organism evidence="3 4">
    <name type="scientific">Mucilaginibacter ginsenosidivorans</name>
    <dbReference type="NCBI Taxonomy" id="398053"/>
    <lineage>
        <taxon>Bacteria</taxon>
        <taxon>Pseudomonadati</taxon>
        <taxon>Bacteroidota</taxon>
        <taxon>Sphingobacteriia</taxon>
        <taxon>Sphingobacteriales</taxon>
        <taxon>Sphingobacteriaceae</taxon>
        <taxon>Mucilaginibacter</taxon>
    </lineage>
</organism>
<dbReference type="InterPro" id="IPR037171">
    <property type="entry name" value="NagB/RpiA_transferase-like"/>
</dbReference>
<dbReference type="Pfam" id="PF01182">
    <property type="entry name" value="Glucosamine_iso"/>
    <property type="match status" value="1"/>
</dbReference>
<dbReference type="GO" id="GO:0006043">
    <property type="term" value="P:glucosamine catabolic process"/>
    <property type="evidence" value="ECO:0007669"/>
    <property type="project" value="TreeGrafter"/>
</dbReference>
<evidence type="ECO:0000259" key="2">
    <source>
        <dbReference type="Pfam" id="PF01182"/>
    </source>
</evidence>
<accession>A0A5B8UUN7</accession>
<dbReference type="AlphaFoldDB" id="A0A5B8UUN7"/>
<dbReference type="GO" id="GO:0005975">
    <property type="term" value="P:carbohydrate metabolic process"/>
    <property type="evidence" value="ECO:0007669"/>
    <property type="project" value="InterPro"/>
</dbReference>
<protein>
    <submittedName>
        <fullName evidence="3">Galactosamine-6-phosphate isomerase</fullName>
    </submittedName>
</protein>
<dbReference type="GO" id="GO:0005829">
    <property type="term" value="C:cytosol"/>
    <property type="evidence" value="ECO:0007669"/>
    <property type="project" value="TreeGrafter"/>
</dbReference>
<dbReference type="RefSeq" id="WP_147031209.1">
    <property type="nucleotide sequence ID" value="NZ_CP042436.1"/>
</dbReference>
<dbReference type="InterPro" id="IPR006148">
    <property type="entry name" value="Glc/Gal-6P_isomerase"/>
</dbReference>
<dbReference type="GO" id="GO:0042802">
    <property type="term" value="F:identical protein binding"/>
    <property type="evidence" value="ECO:0007669"/>
    <property type="project" value="TreeGrafter"/>
</dbReference>
<dbReference type="GO" id="GO:0004342">
    <property type="term" value="F:glucosamine-6-phosphate deaminase activity"/>
    <property type="evidence" value="ECO:0007669"/>
    <property type="project" value="InterPro"/>
</dbReference>
<dbReference type="PANTHER" id="PTHR11280">
    <property type="entry name" value="GLUCOSAMINE-6-PHOSPHATE ISOMERASE"/>
    <property type="match status" value="1"/>
</dbReference>
<feature type="domain" description="Glucosamine/galactosamine-6-phosphate isomerase" evidence="2">
    <location>
        <begin position="24"/>
        <end position="220"/>
    </location>
</feature>
<sequence>MQITRCTSVAELNELSSEYIINDLNSRPKSLFCTATGNSPTGIYRLLADKKDLIDPNGLSLLKLDEWYNLPMDHPASCEYYLQQYMILPLGIADENYTGFNAMAKDPGAECKRINDFIAAKGPIDICVLGIGLNGHIGFNEPADFLQPHAHLTVLSETSLNHNMIKSSGVDMKYGLTLGVADILQSKKIILPVFGKNKKDIMDRLFEGKISSQLPASVLWLHRDVTVFYCENDS</sequence>
<dbReference type="InterPro" id="IPR018321">
    <property type="entry name" value="Glucosamine6P_isomerase_CS"/>
</dbReference>
<dbReference type="Proteomes" id="UP000321479">
    <property type="component" value="Chromosome"/>
</dbReference>
<evidence type="ECO:0000256" key="1">
    <source>
        <dbReference type="ARBA" id="ARBA00022801"/>
    </source>
</evidence>
<dbReference type="OrthoDB" id="9791139at2"/>
<dbReference type="SUPFAM" id="SSF100950">
    <property type="entry name" value="NagB/RpiA/CoA transferase-like"/>
    <property type="match status" value="1"/>
</dbReference>
<dbReference type="PROSITE" id="PS01161">
    <property type="entry name" value="GLC_GALNAC_ISOMERASE"/>
    <property type="match status" value="1"/>
</dbReference>
<dbReference type="GO" id="GO:0016853">
    <property type="term" value="F:isomerase activity"/>
    <property type="evidence" value="ECO:0007669"/>
    <property type="project" value="UniProtKB-KW"/>
</dbReference>
<keyword evidence="3" id="KW-0413">Isomerase</keyword>
<dbReference type="GO" id="GO:0019262">
    <property type="term" value="P:N-acetylneuraminate catabolic process"/>
    <property type="evidence" value="ECO:0007669"/>
    <property type="project" value="TreeGrafter"/>
</dbReference>
<dbReference type="InterPro" id="IPR004547">
    <property type="entry name" value="Glucosamine6P_isomerase"/>
</dbReference>
<name>A0A5B8UUN7_9SPHI</name>
<dbReference type="PANTHER" id="PTHR11280:SF5">
    <property type="entry name" value="GLUCOSAMINE-6-PHOSPHATE ISOMERASE"/>
    <property type="match status" value="1"/>
</dbReference>
<dbReference type="KEGG" id="mgin:FRZ54_08535"/>
<dbReference type="Gene3D" id="3.40.50.1360">
    <property type="match status" value="1"/>
</dbReference>
<evidence type="ECO:0000313" key="3">
    <source>
        <dbReference type="EMBL" id="QEC62632.1"/>
    </source>
</evidence>
<gene>
    <name evidence="3" type="ORF">FRZ54_08535</name>
</gene>
<keyword evidence="4" id="KW-1185">Reference proteome</keyword>
<dbReference type="GO" id="GO:0006046">
    <property type="term" value="P:N-acetylglucosamine catabolic process"/>
    <property type="evidence" value="ECO:0007669"/>
    <property type="project" value="TreeGrafter"/>
</dbReference>
<dbReference type="EMBL" id="CP042436">
    <property type="protein sequence ID" value="QEC62632.1"/>
    <property type="molecule type" value="Genomic_DNA"/>
</dbReference>
<reference evidence="3 4" key="1">
    <citation type="journal article" date="2017" name="Curr. Microbiol.">
        <title>Mucilaginibacter ginsenosidivorans sp. nov., Isolated from Soil of Ginseng Field.</title>
        <authorList>
            <person name="Kim M.M."/>
            <person name="Siddiqi M.Z."/>
            <person name="Im W.T."/>
        </authorList>
    </citation>
    <scope>NUCLEOTIDE SEQUENCE [LARGE SCALE GENOMIC DNA]</scope>
    <source>
        <strain evidence="3 4">Gsoil 3017</strain>
    </source>
</reference>